<evidence type="ECO:0000256" key="2">
    <source>
        <dbReference type="ARBA" id="ARBA00007358"/>
    </source>
</evidence>
<dbReference type="Gene3D" id="1.20.1090.10">
    <property type="entry name" value="Dehydroquinate synthase-like - alpha domain"/>
    <property type="match status" value="1"/>
</dbReference>
<dbReference type="CDD" id="cd08194">
    <property type="entry name" value="Fe-ADH-like"/>
    <property type="match status" value="1"/>
</dbReference>
<evidence type="ECO:0000313" key="7">
    <source>
        <dbReference type="EMBL" id="AGH44021.1"/>
    </source>
</evidence>
<keyword evidence="3" id="KW-0560">Oxidoreductase</keyword>
<organism evidence="7 8">
    <name type="scientific">Paraglaciecola psychrophila 170</name>
    <dbReference type="NCBI Taxonomy" id="1129794"/>
    <lineage>
        <taxon>Bacteria</taxon>
        <taxon>Pseudomonadati</taxon>
        <taxon>Pseudomonadota</taxon>
        <taxon>Gammaproteobacteria</taxon>
        <taxon>Alteromonadales</taxon>
        <taxon>Alteromonadaceae</taxon>
        <taxon>Paraglaciecola</taxon>
    </lineage>
</organism>
<keyword evidence="4" id="KW-0520">NAD</keyword>
<keyword evidence="8" id="KW-1185">Reference proteome</keyword>
<accession>K7A722</accession>
<dbReference type="Proteomes" id="UP000011864">
    <property type="component" value="Chromosome"/>
</dbReference>
<feature type="domain" description="Alcohol dehydrogenase iron-type/glycerol dehydrogenase GldA" evidence="5">
    <location>
        <begin position="8"/>
        <end position="175"/>
    </location>
</feature>
<dbReference type="GO" id="GO:0046872">
    <property type="term" value="F:metal ion binding"/>
    <property type="evidence" value="ECO:0007669"/>
    <property type="project" value="InterPro"/>
</dbReference>
<dbReference type="Pfam" id="PF00465">
    <property type="entry name" value="Fe-ADH"/>
    <property type="match status" value="1"/>
</dbReference>
<comment type="cofactor">
    <cofactor evidence="1">
        <name>Fe cation</name>
        <dbReference type="ChEBI" id="CHEBI:24875"/>
    </cofactor>
</comment>
<dbReference type="STRING" id="1129794.C427_1912"/>
<dbReference type="HOGENOM" id="CLU_007207_0_0_6"/>
<evidence type="ECO:0000259" key="6">
    <source>
        <dbReference type="Pfam" id="PF25137"/>
    </source>
</evidence>
<reference evidence="7 8" key="1">
    <citation type="journal article" date="2013" name="Genome Announc.">
        <title>Complete Genome Sequence of Glaciecola psychrophila Strain 170T.</title>
        <authorList>
            <person name="Yin J."/>
            <person name="Chen J."/>
            <person name="Liu G."/>
            <person name="Yu Y."/>
            <person name="Song L."/>
            <person name="Wang X."/>
            <person name="Qu X."/>
        </authorList>
    </citation>
    <scope>NUCLEOTIDE SEQUENCE [LARGE SCALE GENOMIC DNA]</scope>
    <source>
        <strain evidence="7 8">170</strain>
    </source>
</reference>
<evidence type="ECO:0000256" key="4">
    <source>
        <dbReference type="ARBA" id="ARBA00023027"/>
    </source>
</evidence>
<name>K7A722_9ALTE</name>
<dbReference type="InterPro" id="IPR056798">
    <property type="entry name" value="ADH_Fe_C"/>
</dbReference>
<dbReference type="PATRIC" id="fig|1129794.4.peg.1893"/>
<dbReference type="RefSeq" id="WP_007636109.1">
    <property type="nucleotide sequence ID" value="NC_020514.1"/>
</dbReference>
<dbReference type="FunFam" id="1.20.1090.10:FF:000001">
    <property type="entry name" value="Aldehyde-alcohol dehydrogenase"/>
    <property type="match status" value="1"/>
</dbReference>
<dbReference type="EMBL" id="CP003837">
    <property type="protein sequence ID" value="AGH44021.1"/>
    <property type="molecule type" value="Genomic_DNA"/>
</dbReference>
<dbReference type="FunFam" id="3.40.50.1970:FF:000003">
    <property type="entry name" value="Alcohol dehydrogenase, iron-containing"/>
    <property type="match status" value="1"/>
</dbReference>
<dbReference type="KEGG" id="gps:C427_1912"/>
<dbReference type="OrthoDB" id="9815791at2"/>
<sequence length="386" mass="41122">MVNSIILPKIMQIGADALNMLPDTLVSLGCCFPCIITDKTMLELGYMAKVETLLIQQNIQFGLFAETMPEPNDTSILAAVEMVKKNHYDCLIALGGGSAIDSAKAIALLASHGGKMSDYKVPYQVDEISLPVVAIPTTAGTGSEATRVTVISDSATDEKMLCMGSGLIPAAAIIDYQFTLSLPSRIAADTGIDALTHAIEAYVSRKANLFSDQQAIAAMKLIAPNLIKVCQEPDNLAAKEEMMLGATLAGIAFSNASVGLVHGMSRPIGVHFHVPHGMSNAMLLPTITEYSLPGAPLKYAECAMHMGLIANIEDETLAHQTLISALKHINKTLEVPTLAEFGVVKSEYEGLLVNMAEQALASGSPNNNPKTPVLNDIIKLYKKVWA</sequence>
<feature type="domain" description="Fe-containing alcohol dehydrogenase-like C-terminal" evidence="6">
    <location>
        <begin position="188"/>
        <end position="384"/>
    </location>
</feature>
<dbReference type="GO" id="GO:0004022">
    <property type="term" value="F:alcohol dehydrogenase (NAD+) activity"/>
    <property type="evidence" value="ECO:0007669"/>
    <property type="project" value="TreeGrafter"/>
</dbReference>
<dbReference type="InterPro" id="IPR001670">
    <property type="entry name" value="ADH_Fe/GldA"/>
</dbReference>
<dbReference type="Gene3D" id="3.40.50.1970">
    <property type="match status" value="1"/>
</dbReference>
<comment type="similarity">
    <text evidence="2">Belongs to the iron-containing alcohol dehydrogenase family.</text>
</comment>
<dbReference type="AlphaFoldDB" id="K7A722"/>
<dbReference type="SUPFAM" id="SSF56796">
    <property type="entry name" value="Dehydroquinate synthase-like"/>
    <property type="match status" value="1"/>
</dbReference>
<evidence type="ECO:0000256" key="3">
    <source>
        <dbReference type="ARBA" id="ARBA00023002"/>
    </source>
</evidence>
<proteinExistence type="inferred from homology"/>
<dbReference type="PROSITE" id="PS00913">
    <property type="entry name" value="ADH_IRON_1"/>
    <property type="match status" value="1"/>
</dbReference>
<dbReference type="InterPro" id="IPR039697">
    <property type="entry name" value="Alcohol_dehydrogenase_Fe"/>
</dbReference>
<dbReference type="InterPro" id="IPR018211">
    <property type="entry name" value="ADH_Fe_CS"/>
</dbReference>
<protein>
    <submittedName>
        <fullName evidence="7">Iron-containing alcohol dehydrogenase</fullName>
    </submittedName>
</protein>
<gene>
    <name evidence="7" type="ORF">C427_1912</name>
</gene>
<evidence type="ECO:0000256" key="1">
    <source>
        <dbReference type="ARBA" id="ARBA00001962"/>
    </source>
</evidence>
<dbReference type="PANTHER" id="PTHR11496">
    <property type="entry name" value="ALCOHOL DEHYDROGENASE"/>
    <property type="match status" value="1"/>
</dbReference>
<dbReference type="eggNOG" id="COG1454">
    <property type="taxonomic scope" value="Bacteria"/>
</dbReference>
<dbReference type="PANTHER" id="PTHR11496:SF102">
    <property type="entry name" value="ALCOHOL DEHYDROGENASE 4"/>
    <property type="match status" value="1"/>
</dbReference>
<evidence type="ECO:0000313" key="8">
    <source>
        <dbReference type="Proteomes" id="UP000011864"/>
    </source>
</evidence>
<evidence type="ECO:0000259" key="5">
    <source>
        <dbReference type="Pfam" id="PF00465"/>
    </source>
</evidence>
<dbReference type="Pfam" id="PF25137">
    <property type="entry name" value="ADH_Fe_C"/>
    <property type="match status" value="1"/>
</dbReference>